<sequence>MSKRSDQKKARRRKRRAGRDEAWVPARVVEQLEIASDLEEFDAKLTERGWWFNEDEEDSGDDTGVAWYWPPSEAEVADEDEAVNVTVVLLTPEDGGETAHVVLVGTSDDYQFNLDELFEHLDVIEAYRHGDPPPVF</sequence>
<organism evidence="2 3">
    <name type="scientific">Mycolicibacterium austroafricanum</name>
    <name type="common">Mycobacterium austroafricanum</name>
    <dbReference type="NCBI Taxonomy" id="39687"/>
    <lineage>
        <taxon>Bacteria</taxon>
        <taxon>Bacillati</taxon>
        <taxon>Actinomycetota</taxon>
        <taxon>Actinomycetes</taxon>
        <taxon>Mycobacteriales</taxon>
        <taxon>Mycobacteriaceae</taxon>
        <taxon>Mycolicibacterium</taxon>
    </lineage>
</organism>
<proteinExistence type="predicted"/>
<protein>
    <recommendedName>
        <fullName evidence="4">SMI1/KNR4 family protein</fullName>
    </recommendedName>
</protein>
<evidence type="ECO:0000313" key="2">
    <source>
        <dbReference type="EMBL" id="MDN4519095.1"/>
    </source>
</evidence>
<dbReference type="Proteomes" id="UP001172687">
    <property type="component" value="Unassembled WGS sequence"/>
</dbReference>
<keyword evidence="3" id="KW-1185">Reference proteome</keyword>
<dbReference type="EMBL" id="JAUHTC010000053">
    <property type="protein sequence ID" value="MDN4519095.1"/>
    <property type="molecule type" value="Genomic_DNA"/>
</dbReference>
<accession>A0ABT8HF02</accession>
<evidence type="ECO:0000313" key="3">
    <source>
        <dbReference type="Proteomes" id="UP001172687"/>
    </source>
</evidence>
<evidence type="ECO:0008006" key="4">
    <source>
        <dbReference type="Google" id="ProtNLM"/>
    </source>
</evidence>
<gene>
    <name evidence="2" type="ORF">QYF68_14905</name>
</gene>
<dbReference type="RefSeq" id="WP_011777964.1">
    <property type="nucleotide sequence ID" value="NZ_CP070380.1"/>
</dbReference>
<comment type="caution">
    <text evidence="2">The sequence shown here is derived from an EMBL/GenBank/DDBJ whole genome shotgun (WGS) entry which is preliminary data.</text>
</comment>
<name>A0ABT8HF02_MYCAO</name>
<reference evidence="2" key="1">
    <citation type="submission" date="2023-07" db="EMBL/GenBank/DDBJ databases">
        <title>Degradation of tert-butanol by M. austroafricanum TBA100.</title>
        <authorList>
            <person name="Helbich S."/>
            <person name="Vainshtein Y."/>
        </authorList>
    </citation>
    <scope>NUCLEOTIDE SEQUENCE</scope>
    <source>
        <strain evidence="2">TBA100</strain>
    </source>
</reference>
<evidence type="ECO:0000256" key="1">
    <source>
        <dbReference type="SAM" id="MobiDB-lite"/>
    </source>
</evidence>
<feature type="region of interest" description="Disordered" evidence="1">
    <location>
        <begin position="1"/>
        <end position="20"/>
    </location>
</feature>